<evidence type="ECO:0000256" key="4">
    <source>
        <dbReference type="RuleBase" id="RU003651"/>
    </source>
</evidence>
<feature type="region of interest" description="Disordered" evidence="5">
    <location>
        <begin position="1"/>
        <end position="24"/>
    </location>
</feature>
<evidence type="ECO:0000313" key="7">
    <source>
        <dbReference type="EnsemblPlants" id="LPERR04G14090.1"/>
    </source>
</evidence>
<dbReference type="Gramene" id="LPERR04G14090.2">
    <property type="protein sequence ID" value="LPERR04G14090.2"/>
    <property type="gene ID" value="LPERR04G14090"/>
</dbReference>
<dbReference type="FunFam" id="1.10.8.60:FF:000106">
    <property type="entry name" value="Cell division control protein 48 homolog B"/>
    <property type="match status" value="1"/>
</dbReference>
<dbReference type="InterPro" id="IPR027417">
    <property type="entry name" value="P-loop_NTPase"/>
</dbReference>
<dbReference type="Pfam" id="PF00004">
    <property type="entry name" value="AAA"/>
    <property type="match status" value="2"/>
</dbReference>
<dbReference type="Gene3D" id="1.10.8.60">
    <property type="match status" value="2"/>
</dbReference>
<dbReference type="InterPro" id="IPR003959">
    <property type="entry name" value="ATPase_AAA_core"/>
</dbReference>
<evidence type="ECO:0000259" key="6">
    <source>
        <dbReference type="SMART" id="SM00382"/>
    </source>
</evidence>
<sequence>MEEVMSTASKGGGGGGGDGDSERTGQWRAEEVIAGNCESLKALRELVMYPILYAHETSVLGLNFPRGLLLHGPSGTGKKSMVRAVVRECNAHLTMINSISVHQPHAGEGEKFLREAFTEAHSQASQGRPSVIFIDELDGICPPRGTRREQGSRIVGQLLALMDGNKRSSKMLPHVVVVASATRVDAVEPAVRRPGRFDSEIEVTVPTAEERFEILKLYTKNLHLGECVDLQYVAASCNGYVGADLQALCREAARHAYDRLSNSSESENMLTIIMEDWESAKSVAKNSVTRGVTKEIPTVSWDDIGGVKDVKKKLKQAVEWPIKHAASFHRLGISPIRGGIIVLAATNRPNAIDAALLRPGRFDMVLYVPPPDAEGRHEVLCIHTRKMPLGEDVDLWKIAERTELFTGADLEGLCREAGMAALRECLLSERFSCDDIHIQAALRSLRPSLTRAVVDEYSNAAISGPFTRRKH</sequence>
<dbReference type="GO" id="GO:0005524">
    <property type="term" value="F:ATP binding"/>
    <property type="evidence" value="ECO:0007669"/>
    <property type="project" value="UniProtKB-KW"/>
</dbReference>
<dbReference type="eggNOG" id="KOG0730">
    <property type="taxonomic scope" value="Eukaryota"/>
</dbReference>
<evidence type="ECO:0000256" key="2">
    <source>
        <dbReference type="ARBA" id="ARBA00022741"/>
    </source>
</evidence>
<dbReference type="GO" id="GO:0016887">
    <property type="term" value="F:ATP hydrolysis activity"/>
    <property type="evidence" value="ECO:0007669"/>
    <property type="project" value="InterPro"/>
</dbReference>
<dbReference type="PANTHER" id="PTHR23077:SF117">
    <property type="entry name" value="AAA+ ATPASE DOMAIN-CONTAINING PROTEIN"/>
    <property type="match status" value="1"/>
</dbReference>
<dbReference type="EnsemblPlants" id="LPERR04G14090.2">
    <property type="protein sequence ID" value="LPERR04G14090.2"/>
    <property type="gene ID" value="LPERR04G14090"/>
</dbReference>
<reference evidence="7 8" key="2">
    <citation type="submission" date="2013-12" db="EMBL/GenBank/DDBJ databases">
        <authorList>
            <person name="Yu Y."/>
            <person name="Lee S."/>
            <person name="de Baynast K."/>
            <person name="Wissotski M."/>
            <person name="Liu L."/>
            <person name="Talag J."/>
            <person name="Goicoechea J."/>
            <person name="Angelova A."/>
            <person name="Jetty R."/>
            <person name="Kudrna D."/>
            <person name="Golser W."/>
            <person name="Rivera L."/>
            <person name="Zhang J."/>
            <person name="Wing R."/>
        </authorList>
    </citation>
    <scope>NUCLEOTIDE SEQUENCE</scope>
</reference>
<dbReference type="PANTHER" id="PTHR23077">
    <property type="entry name" value="AAA-FAMILY ATPASE"/>
    <property type="match status" value="1"/>
</dbReference>
<dbReference type="PROSITE" id="PS00674">
    <property type="entry name" value="AAA"/>
    <property type="match status" value="1"/>
</dbReference>
<dbReference type="Gramene" id="LPERR04G14090.1">
    <property type="protein sequence ID" value="LPERR04G14090.1"/>
    <property type="gene ID" value="LPERR04G14090"/>
</dbReference>
<dbReference type="FunFam" id="1.10.8.60:FF:000038">
    <property type="entry name" value="spermatogenesis-associated protein 5-like protein 1"/>
    <property type="match status" value="1"/>
</dbReference>
<dbReference type="SMART" id="SM00382">
    <property type="entry name" value="AAA"/>
    <property type="match status" value="1"/>
</dbReference>
<dbReference type="STRING" id="77586.A0A0D9W6R3"/>
<comment type="similarity">
    <text evidence="1 4">Belongs to the AAA ATPase family.</text>
</comment>
<evidence type="ECO:0000313" key="8">
    <source>
        <dbReference type="Proteomes" id="UP000032180"/>
    </source>
</evidence>
<dbReference type="SUPFAM" id="SSF52540">
    <property type="entry name" value="P-loop containing nucleoside triphosphate hydrolases"/>
    <property type="match status" value="2"/>
</dbReference>
<keyword evidence="3 4" id="KW-0067">ATP-binding</keyword>
<dbReference type="Proteomes" id="UP000032180">
    <property type="component" value="Chromosome 4"/>
</dbReference>
<dbReference type="FunFam" id="3.40.50.300:FF:001439">
    <property type="entry name" value="Cell division control protein 48 homolog B"/>
    <property type="match status" value="1"/>
</dbReference>
<dbReference type="AlphaFoldDB" id="A0A0D9W6R3"/>
<keyword evidence="8" id="KW-1185">Reference proteome</keyword>
<evidence type="ECO:0000256" key="5">
    <source>
        <dbReference type="SAM" id="MobiDB-lite"/>
    </source>
</evidence>
<dbReference type="InterPro" id="IPR041569">
    <property type="entry name" value="AAA_lid_3"/>
</dbReference>
<name>A0A0D9W6R3_9ORYZ</name>
<accession>A0A0D9W6R3</accession>
<dbReference type="InterPro" id="IPR003593">
    <property type="entry name" value="AAA+_ATPase"/>
</dbReference>
<reference evidence="7 8" key="1">
    <citation type="submission" date="2012-08" db="EMBL/GenBank/DDBJ databases">
        <title>Oryza genome evolution.</title>
        <authorList>
            <person name="Wing R.A."/>
        </authorList>
    </citation>
    <scope>NUCLEOTIDE SEQUENCE</scope>
</reference>
<dbReference type="InterPro" id="IPR050168">
    <property type="entry name" value="AAA_ATPase_domain"/>
</dbReference>
<keyword evidence="2 4" id="KW-0547">Nucleotide-binding</keyword>
<dbReference type="InterPro" id="IPR003960">
    <property type="entry name" value="ATPase_AAA_CS"/>
</dbReference>
<evidence type="ECO:0000256" key="3">
    <source>
        <dbReference type="ARBA" id="ARBA00022840"/>
    </source>
</evidence>
<dbReference type="Pfam" id="PF17862">
    <property type="entry name" value="AAA_lid_3"/>
    <property type="match status" value="2"/>
</dbReference>
<dbReference type="EnsemblPlants" id="LPERR04G14090.1">
    <property type="protein sequence ID" value="LPERR04G14090.1"/>
    <property type="gene ID" value="LPERR04G14090"/>
</dbReference>
<evidence type="ECO:0000256" key="1">
    <source>
        <dbReference type="ARBA" id="ARBA00006914"/>
    </source>
</evidence>
<proteinExistence type="inferred from homology"/>
<dbReference type="HOGENOM" id="CLU_000688_8_5_1"/>
<protein>
    <recommendedName>
        <fullName evidence="6">AAA+ ATPase domain-containing protein</fullName>
    </recommendedName>
</protein>
<dbReference type="Gene3D" id="3.40.50.300">
    <property type="entry name" value="P-loop containing nucleotide triphosphate hydrolases"/>
    <property type="match status" value="3"/>
</dbReference>
<reference evidence="7" key="3">
    <citation type="submission" date="2015-04" db="UniProtKB">
        <authorList>
            <consortium name="EnsemblPlants"/>
        </authorList>
    </citation>
    <scope>IDENTIFICATION</scope>
</reference>
<organism evidence="7 8">
    <name type="scientific">Leersia perrieri</name>
    <dbReference type="NCBI Taxonomy" id="77586"/>
    <lineage>
        <taxon>Eukaryota</taxon>
        <taxon>Viridiplantae</taxon>
        <taxon>Streptophyta</taxon>
        <taxon>Embryophyta</taxon>
        <taxon>Tracheophyta</taxon>
        <taxon>Spermatophyta</taxon>
        <taxon>Magnoliopsida</taxon>
        <taxon>Liliopsida</taxon>
        <taxon>Poales</taxon>
        <taxon>Poaceae</taxon>
        <taxon>BOP clade</taxon>
        <taxon>Oryzoideae</taxon>
        <taxon>Oryzeae</taxon>
        <taxon>Oryzinae</taxon>
        <taxon>Leersia</taxon>
    </lineage>
</organism>
<feature type="domain" description="AAA+ ATPase" evidence="6">
    <location>
        <begin position="64"/>
        <end position="372"/>
    </location>
</feature>